<evidence type="ECO:0000313" key="14">
    <source>
        <dbReference type="Proteomes" id="UP000253551"/>
    </source>
</evidence>
<keyword evidence="7" id="KW-1015">Disulfide bond</keyword>
<dbReference type="SMART" id="SM00710">
    <property type="entry name" value="PbH1"/>
    <property type="match status" value="4"/>
</dbReference>
<dbReference type="PANTHER" id="PTHR31736">
    <property type="match status" value="1"/>
</dbReference>
<keyword evidence="8" id="KW-0325">Glycoprotein</keyword>
<dbReference type="Proteomes" id="UP000253551">
    <property type="component" value="Unassembled WGS sequence"/>
</dbReference>
<protein>
    <recommendedName>
        <fullName evidence="15">Exopolygalacturonase rpg16</fullName>
    </recommendedName>
</protein>
<dbReference type="GO" id="GO:0004650">
    <property type="term" value="F:polygalacturonase activity"/>
    <property type="evidence" value="ECO:0007669"/>
    <property type="project" value="InterPro"/>
</dbReference>
<comment type="similarity">
    <text evidence="2 11">Belongs to the glycosyl hydrolase 28 family.</text>
</comment>
<evidence type="ECO:0000256" key="1">
    <source>
        <dbReference type="ARBA" id="ARBA00004613"/>
    </source>
</evidence>
<comment type="subcellular location">
    <subcellularLocation>
        <location evidence="1">Secreted</location>
    </subcellularLocation>
</comment>
<keyword evidence="3" id="KW-0964">Secreted</keyword>
<evidence type="ECO:0000256" key="5">
    <source>
        <dbReference type="ARBA" id="ARBA00022737"/>
    </source>
</evidence>
<feature type="chain" id="PRO_5016893813" description="Exopolygalacturonase rpg16" evidence="12">
    <location>
        <begin position="24"/>
        <end position="371"/>
    </location>
</feature>
<proteinExistence type="inferred from homology"/>
<gene>
    <name evidence="13" type="ORF">CU098_013794</name>
</gene>
<keyword evidence="9 11" id="KW-0326">Glycosidase</keyword>
<dbReference type="Pfam" id="PF00295">
    <property type="entry name" value="Glyco_hydro_28"/>
    <property type="match status" value="1"/>
</dbReference>
<evidence type="ECO:0000256" key="6">
    <source>
        <dbReference type="ARBA" id="ARBA00022801"/>
    </source>
</evidence>
<evidence type="ECO:0000256" key="12">
    <source>
        <dbReference type="SAM" id="SignalP"/>
    </source>
</evidence>
<evidence type="ECO:0000256" key="11">
    <source>
        <dbReference type="RuleBase" id="RU361169"/>
    </source>
</evidence>
<dbReference type="InterPro" id="IPR000743">
    <property type="entry name" value="Glyco_hydro_28"/>
</dbReference>
<reference evidence="13 14" key="1">
    <citation type="journal article" date="2018" name="G3 (Bethesda)">
        <title>Phylogenetic and Phylogenomic Definition of Rhizopus Species.</title>
        <authorList>
            <person name="Gryganskyi A.P."/>
            <person name="Golan J."/>
            <person name="Dolatabadi S."/>
            <person name="Mondo S."/>
            <person name="Robb S."/>
            <person name="Idnurm A."/>
            <person name="Muszewska A."/>
            <person name="Steczkiewicz K."/>
            <person name="Masonjones S."/>
            <person name="Liao H.L."/>
            <person name="Gajdeczka M.T."/>
            <person name="Anike F."/>
            <person name="Vuek A."/>
            <person name="Anishchenko I.M."/>
            <person name="Voigt K."/>
            <person name="de Hoog G.S."/>
            <person name="Smith M.E."/>
            <person name="Heitman J."/>
            <person name="Vilgalys R."/>
            <person name="Stajich J.E."/>
        </authorList>
    </citation>
    <scope>NUCLEOTIDE SEQUENCE [LARGE SCALE GENOMIC DNA]</scope>
    <source>
        <strain evidence="13 14">LSU 92-RS-03</strain>
    </source>
</reference>
<sequence length="371" mass="40002">MVLLPSALSSITLLALFTSATQALKTCTVAKSSTDDALTIVDAFKTCASGGNVVFTKGTTYTLKTFVKVTGLKDVNVQFYGTVKLPEFNTKYKNTDAYFRIEGSNINWDGGRVGTFQGNGQKWWDSNNRNSPTTLYMVADNSVFKNFGIESSPRYHMELSESKNVTIEGINIHTVSSSSNVPHNTDALDVYNSVDITFRDTVITNGDDCLSLKNNITNVIATNITCTNGHGFSIGSLGKGDSWDFVSKVQISDSVCTNCQNGVRIKTWPGGHGAVKDVTFDNIKLNNVDNPLVVTTHYCDNAAKKFCNGNDNVSLPISGITFKDIQGSASNVGKPVISIDCATQTPCSGFTLTNVSIKPGRKSKANVCKNL</sequence>
<name>A0A367KWT9_RHIST</name>
<keyword evidence="10" id="KW-0961">Cell wall biogenesis/degradation</keyword>
<dbReference type="GO" id="GO:0046576">
    <property type="term" value="F:rhamnogalacturonan alpha-L-rhamnopyranosyl-(1-&gt;4)-alpha-D-galactopyranosyluronide lyase activity"/>
    <property type="evidence" value="ECO:0007669"/>
    <property type="project" value="UniProtKB-ARBA"/>
</dbReference>
<dbReference type="AlphaFoldDB" id="A0A367KWT9"/>
<evidence type="ECO:0000256" key="10">
    <source>
        <dbReference type="ARBA" id="ARBA00023316"/>
    </source>
</evidence>
<keyword evidence="4 12" id="KW-0732">Signal</keyword>
<dbReference type="GO" id="GO:0005576">
    <property type="term" value="C:extracellular region"/>
    <property type="evidence" value="ECO:0007669"/>
    <property type="project" value="UniProtKB-SubCell"/>
</dbReference>
<dbReference type="STRING" id="4846.A0A367KWT9"/>
<keyword evidence="5" id="KW-0677">Repeat</keyword>
<dbReference type="InterPro" id="IPR006626">
    <property type="entry name" value="PbH1"/>
</dbReference>
<dbReference type="GO" id="GO:0071555">
    <property type="term" value="P:cell wall organization"/>
    <property type="evidence" value="ECO:0007669"/>
    <property type="project" value="UniProtKB-KW"/>
</dbReference>
<dbReference type="SUPFAM" id="SSF51126">
    <property type="entry name" value="Pectin lyase-like"/>
    <property type="match status" value="1"/>
</dbReference>
<evidence type="ECO:0000256" key="4">
    <source>
        <dbReference type="ARBA" id="ARBA00022729"/>
    </source>
</evidence>
<evidence type="ECO:0000256" key="3">
    <source>
        <dbReference type="ARBA" id="ARBA00022525"/>
    </source>
</evidence>
<evidence type="ECO:0000313" key="13">
    <source>
        <dbReference type="EMBL" id="RCI06679.1"/>
    </source>
</evidence>
<evidence type="ECO:0000256" key="9">
    <source>
        <dbReference type="ARBA" id="ARBA00023295"/>
    </source>
</evidence>
<keyword evidence="6 11" id="KW-0378">Hydrolase</keyword>
<evidence type="ECO:0000256" key="2">
    <source>
        <dbReference type="ARBA" id="ARBA00008834"/>
    </source>
</evidence>
<accession>A0A367KWT9</accession>
<dbReference type="InterPro" id="IPR012334">
    <property type="entry name" value="Pectin_lyas_fold"/>
</dbReference>
<evidence type="ECO:0000256" key="7">
    <source>
        <dbReference type="ARBA" id="ARBA00023157"/>
    </source>
</evidence>
<feature type="non-terminal residue" evidence="13">
    <location>
        <position position="371"/>
    </location>
</feature>
<evidence type="ECO:0000256" key="8">
    <source>
        <dbReference type="ARBA" id="ARBA00023180"/>
    </source>
</evidence>
<keyword evidence="14" id="KW-1185">Reference proteome</keyword>
<dbReference type="PANTHER" id="PTHR31736:SF19">
    <property type="entry name" value="PECTIN LYASE SUPERFAMILY PROTEIN-RELATED"/>
    <property type="match status" value="1"/>
</dbReference>
<dbReference type="EMBL" id="PJQM01000107">
    <property type="protein sequence ID" value="RCI06679.1"/>
    <property type="molecule type" value="Genomic_DNA"/>
</dbReference>
<comment type="caution">
    <text evidence="13">The sequence shown here is derived from an EMBL/GenBank/DDBJ whole genome shotgun (WGS) entry which is preliminary data.</text>
</comment>
<dbReference type="GO" id="GO:0045490">
    <property type="term" value="P:pectin catabolic process"/>
    <property type="evidence" value="ECO:0007669"/>
    <property type="project" value="UniProtKB-ARBA"/>
</dbReference>
<organism evidence="13 14">
    <name type="scientific">Rhizopus stolonifer</name>
    <name type="common">Rhizopus nigricans</name>
    <dbReference type="NCBI Taxonomy" id="4846"/>
    <lineage>
        <taxon>Eukaryota</taxon>
        <taxon>Fungi</taxon>
        <taxon>Fungi incertae sedis</taxon>
        <taxon>Mucoromycota</taxon>
        <taxon>Mucoromycotina</taxon>
        <taxon>Mucoromycetes</taxon>
        <taxon>Mucorales</taxon>
        <taxon>Mucorineae</taxon>
        <taxon>Rhizopodaceae</taxon>
        <taxon>Rhizopus</taxon>
    </lineage>
</organism>
<evidence type="ECO:0008006" key="15">
    <source>
        <dbReference type="Google" id="ProtNLM"/>
    </source>
</evidence>
<feature type="signal peptide" evidence="12">
    <location>
        <begin position="1"/>
        <end position="23"/>
    </location>
</feature>
<dbReference type="Gene3D" id="2.160.20.10">
    <property type="entry name" value="Single-stranded right-handed beta-helix, Pectin lyase-like"/>
    <property type="match status" value="1"/>
</dbReference>
<dbReference type="InterPro" id="IPR011050">
    <property type="entry name" value="Pectin_lyase_fold/virulence"/>
</dbReference>
<dbReference type="OrthoDB" id="187139at2759"/>